<dbReference type="PROSITE" id="PS50011">
    <property type="entry name" value="PROTEIN_KINASE_DOM"/>
    <property type="match status" value="1"/>
</dbReference>
<evidence type="ECO:0000256" key="6">
    <source>
        <dbReference type="RuleBase" id="RU000304"/>
    </source>
</evidence>
<name>A0A2B4S5K2_STYPI</name>
<evidence type="ECO:0000256" key="5">
    <source>
        <dbReference type="PROSITE-ProRule" id="PRU10141"/>
    </source>
</evidence>
<feature type="domain" description="Protein kinase" evidence="8">
    <location>
        <begin position="168"/>
        <end position="400"/>
    </location>
</feature>
<dbReference type="PANTHER" id="PTHR48016">
    <property type="entry name" value="MAP KINASE KINASE KINASE SSK2-RELATED-RELATED"/>
    <property type="match status" value="1"/>
</dbReference>
<evidence type="ECO:0000256" key="7">
    <source>
        <dbReference type="SAM" id="MobiDB-lite"/>
    </source>
</evidence>
<dbReference type="SUPFAM" id="SSF56112">
    <property type="entry name" value="Protein kinase-like (PK-like)"/>
    <property type="match status" value="1"/>
</dbReference>
<keyword evidence="3 9" id="KW-0418">Kinase</keyword>
<dbReference type="PROSITE" id="PS00108">
    <property type="entry name" value="PROTEIN_KINASE_ST"/>
    <property type="match status" value="1"/>
</dbReference>
<keyword evidence="6" id="KW-0723">Serine/threonine-protein kinase</keyword>
<dbReference type="GO" id="GO:0005524">
    <property type="term" value="F:ATP binding"/>
    <property type="evidence" value="ECO:0007669"/>
    <property type="project" value="UniProtKB-UniRule"/>
</dbReference>
<proteinExistence type="inferred from homology"/>
<dbReference type="Pfam" id="PF00069">
    <property type="entry name" value="Pkinase"/>
    <property type="match status" value="1"/>
</dbReference>
<dbReference type="Gene3D" id="3.30.200.20">
    <property type="entry name" value="Phosphorylase Kinase, domain 1"/>
    <property type="match status" value="1"/>
</dbReference>
<dbReference type="EMBL" id="LSMT01000195">
    <property type="protein sequence ID" value="PFX23802.1"/>
    <property type="molecule type" value="Genomic_DNA"/>
</dbReference>
<keyword evidence="4 5" id="KW-0067">ATP-binding</keyword>
<dbReference type="AlphaFoldDB" id="A0A2B4S5K2"/>
<gene>
    <name evidence="9" type="ORF">AWC38_SpisGene11606</name>
</gene>
<dbReference type="Gene3D" id="1.10.510.10">
    <property type="entry name" value="Transferase(Phosphotransferase) domain 1"/>
    <property type="match status" value="1"/>
</dbReference>
<comment type="similarity">
    <text evidence="6">Belongs to the protein kinase superfamily.</text>
</comment>
<dbReference type="STRING" id="50429.A0A2B4S5K2"/>
<dbReference type="InterPro" id="IPR008271">
    <property type="entry name" value="Ser/Thr_kinase_AS"/>
</dbReference>
<evidence type="ECO:0000256" key="1">
    <source>
        <dbReference type="ARBA" id="ARBA00022679"/>
    </source>
</evidence>
<feature type="region of interest" description="Disordered" evidence="7">
    <location>
        <begin position="122"/>
        <end position="168"/>
    </location>
</feature>
<dbReference type="PANTHER" id="PTHR48016:SF56">
    <property type="entry name" value="MAPKK KINASE"/>
    <property type="match status" value="1"/>
</dbReference>
<protein>
    <submittedName>
        <fullName evidence="9">Serine/threonine-protein kinase</fullName>
    </submittedName>
</protein>
<dbReference type="InterPro" id="IPR050538">
    <property type="entry name" value="MAP_kinase_kinase_kinase"/>
</dbReference>
<keyword evidence="10" id="KW-1185">Reference proteome</keyword>
<sequence>MEDEREQIKIVEKPSIKRVTSEIYNNNNTSGYVSDSSESDVVIDKEVSEIAASQGSIWDNLSNQLSDLAAGESTSGECDDIIDADFSKLEASEGSSLDDLRNQLSGLTAGGSQAVNHETVSVPGQLPVNKPSDSAGSFKFPSPPKDSPTDNEQHEPASADEMDAIHSRSSQSSLDSNSYWWSLALFDLPPKALHDDEEKNLWPLEEEFSLKDQWKFKEDTDYRLATVIGAGAFGKCYVGAVQRVNTEEERVFCVKKTVETRESLSGTIAELIKEREISQEDSLRYLEVVLKALEFLHCKGIVHRDIKGDNVLLDLGDDGFLSAKLADFGSAESTAMERALQRQNSCNPVEDFPPQAMDITKQLLRLLFGLDGSIPTAAAVLKHSGAFPVAELLNRLPKES</sequence>
<dbReference type="OrthoDB" id="5989452at2759"/>
<organism evidence="9 10">
    <name type="scientific">Stylophora pistillata</name>
    <name type="common">Smooth cauliflower coral</name>
    <dbReference type="NCBI Taxonomy" id="50429"/>
    <lineage>
        <taxon>Eukaryota</taxon>
        <taxon>Metazoa</taxon>
        <taxon>Cnidaria</taxon>
        <taxon>Anthozoa</taxon>
        <taxon>Hexacorallia</taxon>
        <taxon>Scleractinia</taxon>
        <taxon>Astrocoeniina</taxon>
        <taxon>Pocilloporidae</taxon>
        <taxon>Stylophora</taxon>
    </lineage>
</organism>
<feature type="binding site" evidence="5">
    <location>
        <position position="256"/>
    </location>
    <ligand>
        <name>ATP</name>
        <dbReference type="ChEBI" id="CHEBI:30616"/>
    </ligand>
</feature>
<evidence type="ECO:0000256" key="3">
    <source>
        <dbReference type="ARBA" id="ARBA00022777"/>
    </source>
</evidence>
<dbReference type="GO" id="GO:0004674">
    <property type="term" value="F:protein serine/threonine kinase activity"/>
    <property type="evidence" value="ECO:0007669"/>
    <property type="project" value="UniProtKB-KW"/>
</dbReference>
<dbReference type="SMART" id="SM00220">
    <property type="entry name" value="S_TKc"/>
    <property type="match status" value="1"/>
</dbReference>
<comment type="caution">
    <text evidence="9">The sequence shown here is derived from an EMBL/GenBank/DDBJ whole genome shotgun (WGS) entry which is preliminary data.</text>
</comment>
<evidence type="ECO:0000313" key="10">
    <source>
        <dbReference type="Proteomes" id="UP000225706"/>
    </source>
</evidence>
<dbReference type="Proteomes" id="UP000225706">
    <property type="component" value="Unassembled WGS sequence"/>
</dbReference>
<dbReference type="InterPro" id="IPR011009">
    <property type="entry name" value="Kinase-like_dom_sf"/>
</dbReference>
<keyword evidence="2 5" id="KW-0547">Nucleotide-binding</keyword>
<reference evidence="10" key="1">
    <citation type="journal article" date="2017" name="bioRxiv">
        <title>Comparative analysis of the genomes of Stylophora pistillata and Acropora digitifera provides evidence for extensive differences between species of corals.</title>
        <authorList>
            <person name="Voolstra C.R."/>
            <person name="Li Y."/>
            <person name="Liew Y.J."/>
            <person name="Baumgarten S."/>
            <person name="Zoccola D."/>
            <person name="Flot J.-F."/>
            <person name="Tambutte S."/>
            <person name="Allemand D."/>
            <person name="Aranda M."/>
        </authorList>
    </citation>
    <scope>NUCLEOTIDE SEQUENCE [LARGE SCALE GENOMIC DNA]</scope>
</reference>
<evidence type="ECO:0000313" key="9">
    <source>
        <dbReference type="EMBL" id="PFX23802.1"/>
    </source>
</evidence>
<evidence type="ECO:0000256" key="4">
    <source>
        <dbReference type="ARBA" id="ARBA00022840"/>
    </source>
</evidence>
<feature type="compositionally biased region" description="Basic and acidic residues" evidence="7">
    <location>
        <begin position="147"/>
        <end position="157"/>
    </location>
</feature>
<dbReference type="InterPro" id="IPR017441">
    <property type="entry name" value="Protein_kinase_ATP_BS"/>
</dbReference>
<evidence type="ECO:0000259" key="8">
    <source>
        <dbReference type="PROSITE" id="PS50011"/>
    </source>
</evidence>
<evidence type="ECO:0000256" key="2">
    <source>
        <dbReference type="ARBA" id="ARBA00022741"/>
    </source>
</evidence>
<accession>A0A2B4S5K2</accession>
<keyword evidence="1" id="KW-0808">Transferase</keyword>
<dbReference type="InterPro" id="IPR000719">
    <property type="entry name" value="Prot_kinase_dom"/>
</dbReference>
<dbReference type="PROSITE" id="PS00107">
    <property type="entry name" value="PROTEIN_KINASE_ATP"/>
    <property type="match status" value="1"/>
</dbReference>